<proteinExistence type="predicted"/>
<dbReference type="RefSeq" id="WP_271187139.1">
    <property type="nucleotide sequence ID" value="NZ_BSFE01000006.1"/>
</dbReference>
<name>A0A9W6INK0_9PROT</name>
<sequence>MSRRRFLDRTHRQRDRQRRSTGGFNPGAMIRLAGFGAALMVGVAVYIGFARQGETIYDGRWGVLQRLITPLFLGFNALDLIVLLLAGLVAWRIWLRMQKTR</sequence>
<accession>A0A9W6INK0</accession>
<organism evidence="3 4">
    <name type="scientific">Maricaulis virginensis</name>
    <dbReference type="NCBI Taxonomy" id="144022"/>
    <lineage>
        <taxon>Bacteria</taxon>
        <taxon>Pseudomonadati</taxon>
        <taxon>Pseudomonadota</taxon>
        <taxon>Alphaproteobacteria</taxon>
        <taxon>Maricaulales</taxon>
        <taxon>Maricaulaceae</taxon>
        <taxon>Maricaulis</taxon>
    </lineage>
</organism>
<dbReference type="EMBL" id="BSFE01000006">
    <property type="protein sequence ID" value="GLK52777.1"/>
    <property type="molecule type" value="Genomic_DNA"/>
</dbReference>
<protein>
    <submittedName>
        <fullName evidence="3">Uncharacterized protein</fullName>
    </submittedName>
</protein>
<evidence type="ECO:0000256" key="2">
    <source>
        <dbReference type="SAM" id="Phobius"/>
    </source>
</evidence>
<evidence type="ECO:0000313" key="4">
    <source>
        <dbReference type="Proteomes" id="UP001143486"/>
    </source>
</evidence>
<feature type="region of interest" description="Disordered" evidence="1">
    <location>
        <begin position="1"/>
        <end position="23"/>
    </location>
</feature>
<keyword evidence="2" id="KW-0812">Transmembrane</keyword>
<keyword evidence="2" id="KW-1133">Transmembrane helix</keyword>
<keyword evidence="2" id="KW-0472">Membrane</keyword>
<feature type="transmembrane region" description="Helical" evidence="2">
    <location>
        <begin position="67"/>
        <end position="91"/>
    </location>
</feature>
<evidence type="ECO:0000313" key="3">
    <source>
        <dbReference type="EMBL" id="GLK52777.1"/>
    </source>
</evidence>
<keyword evidence="4" id="KW-1185">Reference proteome</keyword>
<feature type="compositionally biased region" description="Basic and acidic residues" evidence="1">
    <location>
        <begin position="1"/>
        <end position="10"/>
    </location>
</feature>
<reference evidence="3" key="2">
    <citation type="submission" date="2023-01" db="EMBL/GenBank/DDBJ databases">
        <authorList>
            <person name="Sun Q."/>
            <person name="Evtushenko L."/>
        </authorList>
    </citation>
    <scope>NUCLEOTIDE SEQUENCE</scope>
    <source>
        <strain evidence="3">VKM B-1513</strain>
    </source>
</reference>
<comment type="caution">
    <text evidence="3">The sequence shown here is derived from an EMBL/GenBank/DDBJ whole genome shotgun (WGS) entry which is preliminary data.</text>
</comment>
<dbReference type="Proteomes" id="UP001143486">
    <property type="component" value="Unassembled WGS sequence"/>
</dbReference>
<dbReference type="AlphaFoldDB" id="A0A9W6INK0"/>
<reference evidence="3" key="1">
    <citation type="journal article" date="2014" name="Int. J. Syst. Evol. Microbiol.">
        <title>Complete genome sequence of Corynebacterium casei LMG S-19264T (=DSM 44701T), isolated from a smear-ripened cheese.</title>
        <authorList>
            <consortium name="US DOE Joint Genome Institute (JGI-PGF)"/>
            <person name="Walter F."/>
            <person name="Albersmeier A."/>
            <person name="Kalinowski J."/>
            <person name="Ruckert C."/>
        </authorList>
    </citation>
    <scope>NUCLEOTIDE SEQUENCE</scope>
    <source>
        <strain evidence="3">VKM B-1513</strain>
    </source>
</reference>
<gene>
    <name evidence="3" type="ORF">GCM10017621_22850</name>
</gene>
<evidence type="ECO:0000256" key="1">
    <source>
        <dbReference type="SAM" id="MobiDB-lite"/>
    </source>
</evidence>
<feature type="transmembrane region" description="Helical" evidence="2">
    <location>
        <begin position="21"/>
        <end position="47"/>
    </location>
</feature>